<accession>A0ABR1MEA8</accession>
<comment type="caution">
    <text evidence="3">The sequence shown here is derived from an EMBL/GenBank/DDBJ whole genome shotgun (WGS) entry which is preliminary data.</text>
</comment>
<feature type="region of interest" description="Disordered" evidence="1">
    <location>
        <begin position="30"/>
        <end position="65"/>
    </location>
</feature>
<sequence>MYRNCGPAAWLLLLLLLLRQRMAGGALETKLEARQPARSERTRQSTAPDIKKKKSPRPITTPRQDVRLCSAEGLRGLQVPC</sequence>
<evidence type="ECO:0000313" key="3">
    <source>
        <dbReference type="EMBL" id="KAK7546253.1"/>
    </source>
</evidence>
<protein>
    <submittedName>
        <fullName evidence="3">Uncharacterized protein</fullName>
    </submittedName>
</protein>
<evidence type="ECO:0000256" key="2">
    <source>
        <dbReference type="SAM" id="SignalP"/>
    </source>
</evidence>
<dbReference type="Proteomes" id="UP001365128">
    <property type="component" value="Unassembled WGS sequence"/>
</dbReference>
<dbReference type="EMBL" id="JBBPDW010000015">
    <property type="protein sequence ID" value="KAK7546253.1"/>
    <property type="molecule type" value="Genomic_DNA"/>
</dbReference>
<gene>
    <name evidence="3" type="ORF">IWX46DRAFT_84820</name>
</gene>
<evidence type="ECO:0000313" key="4">
    <source>
        <dbReference type="Proteomes" id="UP001365128"/>
    </source>
</evidence>
<feature type="chain" id="PRO_5045909692" evidence="2">
    <location>
        <begin position="26"/>
        <end position="81"/>
    </location>
</feature>
<proteinExistence type="predicted"/>
<name>A0ABR1MEA8_9PEZI</name>
<reference evidence="3 4" key="1">
    <citation type="submission" date="2024-04" db="EMBL/GenBank/DDBJ databases">
        <title>Phyllosticta paracitricarpa is synonymous to the EU quarantine fungus P. citricarpa based on phylogenomic analyses.</title>
        <authorList>
            <consortium name="Lawrence Berkeley National Laboratory"/>
            <person name="Van Ingen-Buijs V.A."/>
            <person name="Van Westerhoven A.C."/>
            <person name="Haridas S."/>
            <person name="Skiadas P."/>
            <person name="Martin F."/>
            <person name="Groenewald J.Z."/>
            <person name="Crous P.W."/>
            <person name="Seidl M.F."/>
        </authorList>
    </citation>
    <scope>NUCLEOTIDE SEQUENCE [LARGE SCALE GENOMIC DNA]</scope>
    <source>
        <strain evidence="3 4">CBS 122670</strain>
    </source>
</reference>
<feature type="compositionally biased region" description="Basic and acidic residues" evidence="1">
    <location>
        <begin position="30"/>
        <end position="43"/>
    </location>
</feature>
<evidence type="ECO:0000256" key="1">
    <source>
        <dbReference type="SAM" id="MobiDB-lite"/>
    </source>
</evidence>
<feature type="signal peptide" evidence="2">
    <location>
        <begin position="1"/>
        <end position="25"/>
    </location>
</feature>
<keyword evidence="4" id="KW-1185">Reference proteome</keyword>
<keyword evidence="2" id="KW-0732">Signal</keyword>
<organism evidence="3 4">
    <name type="scientific">Phyllosticta citricarpa</name>
    <dbReference type="NCBI Taxonomy" id="55181"/>
    <lineage>
        <taxon>Eukaryota</taxon>
        <taxon>Fungi</taxon>
        <taxon>Dikarya</taxon>
        <taxon>Ascomycota</taxon>
        <taxon>Pezizomycotina</taxon>
        <taxon>Dothideomycetes</taxon>
        <taxon>Dothideomycetes incertae sedis</taxon>
        <taxon>Botryosphaeriales</taxon>
        <taxon>Phyllostictaceae</taxon>
        <taxon>Phyllosticta</taxon>
    </lineage>
</organism>